<dbReference type="PANTHER" id="PTHR23150:SF19">
    <property type="entry name" value="FORMYLGLYCINE-GENERATING ENZYME"/>
    <property type="match status" value="1"/>
</dbReference>
<dbReference type="InterPro" id="IPR005532">
    <property type="entry name" value="SUMF_dom"/>
</dbReference>
<reference evidence="3 4" key="1">
    <citation type="submission" date="2017-12" db="EMBL/GenBank/DDBJ databases">
        <authorList>
            <person name="Hurst M.R.H."/>
        </authorList>
    </citation>
    <scope>NUCLEOTIDE SEQUENCE [LARGE SCALE GENOMIC DNA]</scope>
    <source>
        <strain evidence="3 4">SY-3-19</strain>
    </source>
</reference>
<gene>
    <name evidence="3" type="ORF">CW354_16650</name>
</gene>
<comment type="caution">
    <text evidence="3">The sequence shown here is derived from an EMBL/GenBank/DDBJ whole genome shotgun (WGS) entry which is preliminary data.</text>
</comment>
<dbReference type="InterPro" id="IPR016187">
    <property type="entry name" value="CTDL_fold"/>
</dbReference>
<evidence type="ECO:0000313" key="3">
    <source>
        <dbReference type="EMBL" id="PQA86009.1"/>
    </source>
</evidence>
<dbReference type="RefSeq" id="WP_104831221.1">
    <property type="nucleotide sequence ID" value="NZ_PJCH01000015.1"/>
</dbReference>
<dbReference type="InterPro" id="IPR042095">
    <property type="entry name" value="SUMF_sf"/>
</dbReference>
<evidence type="ECO:0000256" key="1">
    <source>
        <dbReference type="SAM" id="MobiDB-lite"/>
    </source>
</evidence>
<organism evidence="3 4">
    <name type="scientific">Hyphococcus luteus</name>
    <dbReference type="NCBI Taxonomy" id="2058213"/>
    <lineage>
        <taxon>Bacteria</taxon>
        <taxon>Pseudomonadati</taxon>
        <taxon>Pseudomonadota</taxon>
        <taxon>Alphaproteobacteria</taxon>
        <taxon>Parvularculales</taxon>
        <taxon>Parvularculaceae</taxon>
        <taxon>Hyphococcus</taxon>
    </lineage>
</organism>
<proteinExistence type="predicted"/>
<accession>A0A2S7K0H9</accession>
<evidence type="ECO:0000313" key="4">
    <source>
        <dbReference type="Proteomes" id="UP000239504"/>
    </source>
</evidence>
<feature type="domain" description="Sulfatase-modifying factor enzyme-like" evidence="2">
    <location>
        <begin position="56"/>
        <end position="341"/>
    </location>
</feature>
<dbReference type="InterPro" id="IPR051043">
    <property type="entry name" value="Sulfatase_Mod_Factor_Kinase"/>
</dbReference>
<dbReference type="SUPFAM" id="SSF56436">
    <property type="entry name" value="C-type lectin-like"/>
    <property type="match status" value="1"/>
</dbReference>
<name>A0A2S7K0H9_9PROT</name>
<evidence type="ECO:0000259" key="2">
    <source>
        <dbReference type="Pfam" id="PF03781"/>
    </source>
</evidence>
<keyword evidence="3" id="KW-0449">Lipoprotein</keyword>
<dbReference type="AlphaFoldDB" id="A0A2S7K0H9"/>
<protein>
    <submittedName>
        <fullName evidence="3">Gliding motility-associated lipoprotein GldK</fullName>
    </submittedName>
</protein>
<dbReference type="Proteomes" id="UP000239504">
    <property type="component" value="Unassembled WGS sequence"/>
</dbReference>
<dbReference type="EMBL" id="PJCH01000015">
    <property type="protein sequence ID" value="PQA86009.1"/>
    <property type="molecule type" value="Genomic_DNA"/>
</dbReference>
<feature type="region of interest" description="Disordered" evidence="1">
    <location>
        <begin position="278"/>
        <end position="299"/>
    </location>
</feature>
<dbReference type="GO" id="GO:0120147">
    <property type="term" value="F:formylglycine-generating oxidase activity"/>
    <property type="evidence" value="ECO:0007669"/>
    <property type="project" value="TreeGrafter"/>
</dbReference>
<keyword evidence="4" id="KW-1185">Reference proteome</keyword>
<dbReference type="Gene3D" id="3.90.1580.10">
    <property type="entry name" value="paralog of FGE (formylglycine-generating enzyme)"/>
    <property type="match status" value="1"/>
</dbReference>
<dbReference type="PANTHER" id="PTHR23150">
    <property type="entry name" value="SULFATASE MODIFYING FACTOR 1, 2"/>
    <property type="match status" value="1"/>
</dbReference>
<sequence length="345" mass="37494">MKQPDYYEGDAGSGIVLLHWRRLPVFLAAFLLLLFGGCNEAELEASATDRQCLAPTEPVFIQGGDFIMGSNATYPEEGPAREVSVSSFWITPTEVTVGQFAEFVRDAGYVTVAERPVDPSAYAGIDVKDASALQPGGAVFRPQSVAAELNWWRYAPGADWRRPQGPDAPAAKASEPVTQVAFEDAAAYAQWAGGRLPTEAEWEYAARAGGDASVNEISTPPGGANTWQGLFPVQNTKEDGYEGVAPVGCFPPNAYGLYDMIGNVWEWTGDWYAPRHETAKRNPSGPEKQESYDPANPGVPARVIKGGSYLCAENYCMRYRPAARHAQETGLGTNHIGFRVVYDER</sequence>
<dbReference type="Pfam" id="PF03781">
    <property type="entry name" value="FGE-sulfatase"/>
    <property type="match status" value="1"/>
</dbReference>
<dbReference type="OrthoDB" id="9768004at2"/>